<accession>A0A009PT02</accession>
<gene>
    <name evidence="7" type="ORF">J506_3394</name>
</gene>
<dbReference type="GO" id="GO:0033228">
    <property type="term" value="P:cysteine export across plasma membrane"/>
    <property type="evidence" value="ECO:0007669"/>
    <property type="project" value="TreeGrafter"/>
</dbReference>
<dbReference type="GO" id="GO:0005886">
    <property type="term" value="C:plasma membrane"/>
    <property type="evidence" value="ECO:0007669"/>
    <property type="project" value="UniProtKB-SubCell"/>
</dbReference>
<dbReference type="GO" id="GO:0015171">
    <property type="term" value="F:amino acid transmembrane transporter activity"/>
    <property type="evidence" value="ECO:0007669"/>
    <property type="project" value="TreeGrafter"/>
</dbReference>
<feature type="transmembrane region" description="Helical" evidence="6">
    <location>
        <begin position="40"/>
        <end position="66"/>
    </location>
</feature>
<dbReference type="PATRIC" id="fig|1310607.3.peg.3283"/>
<evidence type="ECO:0000313" key="7">
    <source>
        <dbReference type="EMBL" id="EXC05204.1"/>
    </source>
</evidence>
<feature type="transmembrane region" description="Helical" evidence="6">
    <location>
        <begin position="139"/>
        <end position="160"/>
    </location>
</feature>
<feature type="transmembrane region" description="Helical" evidence="6">
    <location>
        <begin position="180"/>
        <end position="198"/>
    </location>
</feature>
<dbReference type="Proteomes" id="UP000021108">
    <property type="component" value="Unassembled WGS sequence"/>
</dbReference>
<evidence type="ECO:0000256" key="2">
    <source>
        <dbReference type="ARBA" id="ARBA00022475"/>
    </source>
</evidence>
<dbReference type="AlphaFoldDB" id="A0A009PT02"/>
<dbReference type="InterPro" id="IPR001123">
    <property type="entry name" value="LeuE-type"/>
</dbReference>
<keyword evidence="3 6" id="KW-0812">Transmembrane</keyword>
<evidence type="ECO:0000256" key="3">
    <source>
        <dbReference type="ARBA" id="ARBA00022692"/>
    </source>
</evidence>
<feature type="transmembrane region" description="Helical" evidence="6">
    <location>
        <begin position="6"/>
        <end position="28"/>
    </location>
</feature>
<feature type="transmembrane region" description="Helical" evidence="6">
    <location>
        <begin position="110"/>
        <end position="133"/>
    </location>
</feature>
<reference evidence="7 8" key="1">
    <citation type="submission" date="2014-02" db="EMBL/GenBank/DDBJ databases">
        <title>Comparative genomics and transcriptomics to identify genetic mechanisms underlying the emergence of carbapenem resistant Acinetobacter baumannii (CRAb).</title>
        <authorList>
            <person name="Harris A.D."/>
            <person name="Johnson K.J."/>
            <person name="George J."/>
            <person name="Shefchek K."/>
            <person name="Daugherty S.C."/>
            <person name="Parankush S."/>
            <person name="Sadzewicz L."/>
            <person name="Tallon L."/>
            <person name="Sengamalay N."/>
            <person name="Hazen T.H."/>
            <person name="Rasko D.A."/>
        </authorList>
    </citation>
    <scope>NUCLEOTIDE SEQUENCE [LARGE SCALE GENOMIC DNA]</scope>
    <source>
        <strain evidence="7 8">625974</strain>
    </source>
</reference>
<evidence type="ECO:0000256" key="1">
    <source>
        <dbReference type="ARBA" id="ARBA00004651"/>
    </source>
</evidence>
<sequence length="201" mass="22442">MENLTAFLLFAIVASITPGPTNFIILSLSSHYKISKTLPVILGSCIGAALLVLVVGIGLGSTILAYPVIQKIMRWSGLIWLTVLAWKLYNYNPVISLEKNEQYPPIGFKAAFLMQAINPKTWMMAFAVISVYTKQGQDILINVSILSCIFLLIAFPCLYLWALVGRLSTRLLSKPKHINIFNKIMAIILLASVWWPMLPKF</sequence>
<keyword evidence="2" id="KW-1003">Cell membrane</keyword>
<dbReference type="PANTHER" id="PTHR30086">
    <property type="entry name" value="ARGININE EXPORTER PROTEIN ARGO"/>
    <property type="match status" value="1"/>
</dbReference>
<evidence type="ECO:0000256" key="5">
    <source>
        <dbReference type="ARBA" id="ARBA00023136"/>
    </source>
</evidence>
<evidence type="ECO:0000313" key="8">
    <source>
        <dbReference type="Proteomes" id="UP000021108"/>
    </source>
</evidence>
<dbReference type="PANTHER" id="PTHR30086:SF20">
    <property type="entry name" value="ARGININE EXPORTER PROTEIN ARGO-RELATED"/>
    <property type="match status" value="1"/>
</dbReference>
<feature type="transmembrane region" description="Helical" evidence="6">
    <location>
        <begin position="72"/>
        <end position="89"/>
    </location>
</feature>
<name>A0A009PT02_ACIBA</name>
<keyword evidence="5 6" id="KW-0472">Membrane</keyword>
<comment type="caution">
    <text evidence="7">The sequence shown here is derived from an EMBL/GenBank/DDBJ whole genome shotgun (WGS) entry which is preliminary data.</text>
</comment>
<organism evidence="7 8">
    <name type="scientific">Acinetobacter baumannii 625974</name>
    <dbReference type="NCBI Taxonomy" id="1310607"/>
    <lineage>
        <taxon>Bacteria</taxon>
        <taxon>Pseudomonadati</taxon>
        <taxon>Pseudomonadota</taxon>
        <taxon>Gammaproteobacteria</taxon>
        <taxon>Moraxellales</taxon>
        <taxon>Moraxellaceae</taxon>
        <taxon>Acinetobacter</taxon>
        <taxon>Acinetobacter calcoaceticus/baumannii complex</taxon>
    </lineage>
</organism>
<dbReference type="Pfam" id="PF01810">
    <property type="entry name" value="LysE"/>
    <property type="match status" value="1"/>
</dbReference>
<keyword evidence="4 6" id="KW-1133">Transmembrane helix</keyword>
<dbReference type="RefSeq" id="WP_032059921.1">
    <property type="nucleotide sequence ID" value="NZ_JEXD01000042.1"/>
</dbReference>
<evidence type="ECO:0000256" key="4">
    <source>
        <dbReference type="ARBA" id="ARBA00022989"/>
    </source>
</evidence>
<comment type="subcellular location">
    <subcellularLocation>
        <location evidence="1">Cell membrane</location>
        <topology evidence="1">Multi-pass membrane protein</topology>
    </subcellularLocation>
</comment>
<evidence type="ECO:0000256" key="6">
    <source>
        <dbReference type="SAM" id="Phobius"/>
    </source>
</evidence>
<proteinExistence type="predicted"/>
<dbReference type="EMBL" id="JEXD01000042">
    <property type="protein sequence ID" value="EXC05204.1"/>
    <property type="molecule type" value="Genomic_DNA"/>
</dbReference>
<protein>
    <submittedName>
        <fullName evidence="7">LysE type translocator family protein</fullName>
    </submittedName>
</protein>